<sequence length="227" mass="25490">MLEWNKDLAKVVDNFGDSPLHFAASVEHSRKEVVLGSSFWFRLRGSMYGMTKLLLQANKSSACQPDRNGSFPIHVAASMGRLEDCAGLLDVHGRIFVHVAVEKRRHCIVSFACKSHAWLASVLNMKDRDMNTALHLANAQKWIRRLLAATSVEGTSYRRDWFHEIYTPKVPRMEEINKMTDSTQFLGISSVLIVTITFAAAFAPPGGYIADDRPNRGAQTLMGCRHR</sequence>
<dbReference type="AlphaFoldDB" id="A0A0D9W2Q6"/>
<reference evidence="9 10" key="1">
    <citation type="submission" date="2012-08" db="EMBL/GenBank/DDBJ databases">
        <title>Oryza genome evolution.</title>
        <authorList>
            <person name="Wing R.A."/>
        </authorList>
    </citation>
    <scope>NUCLEOTIDE SEQUENCE</scope>
</reference>
<dbReference type="SUPFAM" id="SSF48403">
    <property type="entry name" value="Ankyrin repeat"/>
    <property type="match status" value="1"/>
</dbReference>
<dbReference type="Proteomes" id="UP000032180">
    <property type="component" value="Chromosome 4"/>
</dbReference>
<keyword evidence="4 7" id="KW-1133">Transmembrane helix</keyword>
<accession>A0A0D9W2Q6</accession>
<evidence type="ECO:0000256" key="1">
    <source>
        <dbReference type="ARBA" id="ARBA00004141"/>
    </source>
</evidence>
<keyword evidence="2 7" id="KW-0812">Transmembrane</keyword>
<evidence type="ECO:0000313" key="10">
    <source>
        <dbReference type="Proteomes" id="UP000032180"/>
    </source>
</evidence>
<dbReference type="STRING" id="77586.A0A0D9W2Q6"/>
<dbReference type="InterPro" id="IPR036770">
    <property type="entry name" value="Ankyrin_rpt-contain_sf"/>
</dbReference>
<dbReference type="InterPro" id="IPR026961">
    <property type="entry name" value="PGG_dom"/>
</dbReference>
<dbReference type="GO" id="GO:0005886">
    <property type="term" value="C:plasma membrane"/>
    <property type="evidence" value="ECO:0007669"/>
    <property type="project" value="TreeGrafter"/>
</dbReference>
<dbReference type="HOGENOM" id="CLU_000134_36_1_1"/>
<organism evidence="9 10">
    <name type="scientific">Leersia perrieri</name>
    <dbReference type="NCBI Taxonomy" id="77586"/>
    <lineage>
        <taxon>Eukaryota</taxon>
        <taxon>Viridiplantae</taxon>
        <taxon>Streptophyta</taxon>
        <taxon>Embryophyta</taxon>
        <taxon>Tracheophyta</taxon>
        <taxon>Spermatophyta</taxon>
        <taxon>Magnoliopsida</taxon>
        <taxon>Liliopsida</taxon>
        <taxon>Poales</taxon>
        <taxon>Poaceae</taxon>
        <taxon>BOP clade</taxon>
        <taxon>Oryzoideae</taxon>
        <taxon>Oryzeae</taxon>
        <taxon>Oryzinae</taxon>
        <taxon>Leersia</taxon>
    </lineage>
</organism>
<keyword evidence="6 7" id="KW-0472">Membrane</keyword>
<evidence type="ECO:0000313" key="9">
    <source>
        <dbReference type="EnsemblPlants" id="LPERR04G02990.1"/>
    </source>
</evidence>
<dbReference type="PANTHER" id="PTHR24186:SF50">
    <property type="entry name" value="ANKYRIN REPEAT-CONTAINING PROTEIN ITN1-LIKE ISOFORM X1"/>
    <property type="match status" value="1"/>
</dbReference>
<comment type="subcellular location">
    <subcellularLocation>
        <location evidence="1">Membrane</location>
        <topology evidence="1">Multi-pass membrane protein</topology>
    </subcellularLocation>
</comment>
<protein>
    <recommendedName>
        <fullName evidence="8">PGG domain-containing protein</fullName>
    </recommendedName>
</protein>
<keyword evidence="10" id="KW-1185">Reference proteome</keyword>
<keyword evidence="3" id="KW-0677">Repeat</keyword>
<feature type="transmembrane region" description="Helical" evidence="7">
    <location>
        <begin position="185"/>
        <end position="203"/>
    </location>
</feature>
<evidence type="ECO:0000256" key="5">
    <source>
        <dbReference type="ARBA" id="ARBA00023043"/>
    </source>
</evidence>
<evidence type="ECO:0000256" key="4">
    <source>
        <dbReference type="ARBA" id="ARBA00022989"/>
    </source>
</evidence>
<name>A0A0D9W2Q6_9ORYZ</name>
<evidence type="ECO:0000256" key="7">
    <source>
        <dbReference type="SAM" id="Phobius"/>
    </source>
</evidence>
<reference evidence="10" key="2">
    <citation type="submission" date="2013-12" db="EMBL/GenBank/DDBJ databases">
        <authorList>
            <person name="Yu Y."/>
            <person name="Lee S."/>
            <person name="de Baynast K."/>
            <person name="Wissotski M."/>
            <person name="Liu L."/>
            <person name="Talag J."/>
            <person name="Goicoechea J."/>
            <person name="Angelova A."/>
            <person name="Jetty R."/>
            <person name="Kudrna D."/>
            <person name="Golser W."/>
            <person name="Rivera L."/>
            <person name="Zhang J."/>
            <person name="Wing R."/>
        </authorList>
    </citation>
    <scope>NUCLEOTIDE SEQUENCE</scope>
</reference>
<keyword evidence="5" id="KW-0040">ANK repeat</keyword>
<evidence type="ECO:0000256" key="3">
    <source>
        <dbReference type="ARBA" id="ARBA00022737"/>
    </source>
</evidence>
<dbReference type="Pfam" id="PF13962">
    <property type="entry name" value="PGG"/>
    <property type="match status" value="1"/>
</dbReference>
<feature type="domain" description="PGG" evidence="8">
    <location>
        <begin position="178"/>
        <end position="221"/>
    </location>
</feature>
<dbReference type="EnsemblPlants" id="LPERR04G02990.1">
    <property type="protein sequence ID" value="LPERR04G02990.1"/>
    <property type="gene ID" value="LPERR04G02990"/>
</dbReference>
<evidence type="ECO:0000259" key="8">
    <source>
        <dbReference type="Pfam" id="PF13962"/>
    </source>
</evidence>
<evidence type="ECO:0000256" key="2">
    <source>
        <dbReference type="ARBA" id="ARBA00022692"/>
    </source>
</evidence>
<proteinExistence type="predicted"/>
<reference evidence="9" key="3">
    <citation type="submission" date="2015-04" db="UniProtKB">
        <authorList>
            <consortium name="EnsemblPlants"/>
        </authorList>
    </citation>
    <scope>IDENTIFICATION</scope>
</reference>
<evidence type="ECO:0000256" key="6">
    <source>
        <dbReference type="ARBA" id="ARBA00023136"/>
    </source>
</evidence>
<dbReference type="PANTHER" id="PTHR24186">
    <property type="entry name" value="PROTEIN PHOSPHATASE 1 REGULATORY SUBUNIT"/>
    <property type="match status" value="1"/>
</dbReference>
<dbReference type="Gramene" id="LPERR04G02990.1">
    <property type="protein sequence ID" value="LPERR04G02990.1"/>
    <property type="gene ID" value="LPERR04G02990"/>
</dbReference>
<dbReference type="Gene3D" id="1.25.40.20">
    <property type="entry name" value="Ankyrin repeat-containing domain"/>
    <property type="match status" value="1"/>
</dbReference>